<evidence type="ECO:0000313" key="1">
    <source>
        <dbReference type="EMBL" id="KRP73666.1"/>
    </source>
</evidence>
<name>A0A0R3AKX1_9PSED</name>
<dbReference type="AlphaFoldDB" id="A0A0R3AKX1"/>
<organism evidence="1 2">
    <name type="scientific">Pseudomonas paralactis</name>
    <dbReference type="NCBI Taxonomy" id="1615673"/>
    <lineage>
        <taxon>Bacteria</taxon>
        <taxon>Pseudomonadati</taxon>
        <taxon>Pseudomonadota</taxon>
        <taxon>Gammaproteobacteria</taxon>
        <taxon>Pseudomonadales</taxon>
        <taxon>Pseudomonadaceae</taxon>
        <taxon>Pseudomonas</taxon>
    </lineage>
</organism>
<dbReference type="EMBL" id="JYLN01000002">
    <property type="protein sequence ID" value="KRP73666.1"/>
    <property type="molecule type" value="Genomic_DNA"/>
</dbReference>
<proteinExistence type="predicted"/>
<reference evidence="1 2" key="1">
    <citation type="submission" date="2015-02" db="EMBL/GenBank/DDBJ databases">
        <title>Two Pseudomonas sp. nov., isolated from raw milk.</title>
        <authorList>
            <person name="Wenning M."/>
            <person name="von Neubeck M."/>
            <person name="Huptas C."/>
            <person name="Scherer S."/>
        </authorList>
    </citation>
    <scope>NUCLEOTIDE SEQUENCE [LARGE SCALE GENOMIC DNA]</scope>
    <source>
        <strain evidence="1 2">DSM 29164</strain>
    </source>
</reference>
<sequence>MVVVSLISIVNVCQLMRLSQCWWWKVKGLCSVTSVRVSVPSSLTGLSFAYLLGLTAAGLGDLKVLTDLLKGVAL</sequence>
<comment type="caution">
    <text evidence="1">The sequence shown here is derived from an EMBL/GenBank/DDBJ whole genome shotgun (WGS) entry which is preliminary data.</text>
</comment>
<evidence type="ECO:0000313" key="2">
    <source>
        <dbReference type="Proteomes" id="UP000050852"/>
    </source>
</evidence>
<protein>
    <submittedName>
        <fullName evidence="1">Uncharacterized protein</fullName>
    </submittedName>
</protein>
<gene>
    <name evidence="1" type="ORF">TX23_04375</name>
</gene>
<dbReference type="PATRIC" id="fig|1615673.3.peg.1859"/>
<dbReference type="Proteomes" id="UP000050852">
    <property type="component" value="Unassembled WGS sequence"/>
</dbReference>
<accession>A0A0R3AKX1</accession>